<dbReference type="Proteomes" id="UP000509301">
    <property type="component" value="Chromosome"/>
</dbReference>
<reference evidence="2 3" key="1">
    <citation type="submission" date="2020-02" db="EMBL/GenBank/DDBJ databases">
        <title>Comparative genome analysis reveals the metabolism and evolution of the thermophilic archaeal genus Metallosphaera.</title>
        <authorList>
            <person name="Jiang C."/>
        </authorList>
    </citation>
    <scope>NUCLEOTIDE SEQUENCE [LARGE SCALE GENOMIC DNA]</scope>
    <source>
        <strain evidence="2 3">Ric-A</strain>
    </source>
</reference>
<dbReference type="OrthoDB" id="7773at2157"/>
<feature type="domain" description="Metallo-beta-lactamase" evidence="1">
    <location>
        <begin position="28"/>
        <end position="196"/>
    </location>
</feature>
<dbReference type="InterPro" id="IPR036866">
    <property type="entry name" value="RibonucZ/Hydroxyglut_hydro"/>
</dbReference>
<keyword evidence="2" id="KW-0378">Hydrolase</keyword>
<proteinExistence type="predicted"/>
<dbReference type="PANTHER" id="PTHR13754:SF13">
    <property type="entry name" value="METALLO-BETA-LACTAMASE SUPERFAMILY PROTEIN (AFU_ORTHOLOGUE AFUA_3G07630)"/>
    <property type="match status" value="1"/>
</dbReference>
<dbReference type="SUPFAM" id="SSF56281">
    <property type="entry name" value="Metallo-hydrolase/oxidoreductase"/>
    <property type="match status" value="1"/>
</dbReference>
<dbReference type="InterPro" id="IPR001279">
    <property type="entry name" value="Metallo-B-lactamas"/>
</dbReference>
<evidence type="ECO:0000313" key="2">
    <source>
        <dbReference type="EMBL" id="QKR00620.1"/>
    </source>
</evidence>
<protein>
    <submittedName>
        <fullName evidence="2">MBL fold metallo-hydrolase</fullName>
    </submittedName>
</protein>
<evidence type="ECO:0000259" key="1">
    <source>
        <dbReference type="SMART" id="SM00849"/>
    </source>
</evidence>
<dbReference type="Pfam" id="PF00753">
    <property type="entry name" value="Lactamase_B"/>
    <property type="match status" value="1"/>
</dbReference>
<name>A0A6N0NZZ0_9CREN</name>
<dbReference type="SMART" id="SM00849">
    <property type="entry name" value="Lactamase_B"/>
    <property type="match status" value="1"/>
</dbReference>
<organism evidence="2 3">
    <name type="scientific">Metallosphaera tengchongensis</name>
    <dbReference type="NCBI Taxonomy" id="1532350"/>
    <lineage>
        <taxon>Archaea</taxon>
        <taxon>Thermoproteota</taxon>
        <taxon>Thermoprotei</taxon>
        <taxon>Sulfolobales</taxon>
        <taxon>Sulfolobaceae</taxon>
        <taxon>Metallosphaera</taxon>
    </lineage>
</organism>
<dbReference type="InterPro" id="IPR041712">
    <property type="entry name" value="DHPS-like_MBL-fold"/>
</dbReference>
<dbReference type="GO" id="GO:0016787">
    <property type="term" value="F:hydrolase activity"/>
    <property type="evidence" value="ECO:0007669"/>
    <property type="project" value="UniProtKB-KW"/>
</dbReference>
<dbReference type="KEGG" id="mten:GWK48_09710"/>
<evidence type="ECO:0000313" key="3">
    <source>
        <dbReference type="Proteomes" id="UP000509301"/>
    </source>
</evidence>
<sequence length="279" mass="30723">MKTVSRLSITILSDNFSSTLMPPLMGEWGFSAYIETDNAKILYDVGNSGIPLLHNSRALGIDLESVDYLVLSHGHLDHTGGLRNEELRRKLRGKVILAHPGIFDRKFINWRDKMEYIGLPVAIDEEFRPILTREPIEFASGIMFSGEVKNYGFPRYVKGMYKATDAGLAPDLMLDDTALYINVKDKGLVIVTGCGHSGILNVLNHAREVTGVRKVIGTVGGLHLLSSDPKEVQEVMDRLKTEVIKISPAHCSGNLAKVLAGEKYQEAGVGSVLNFEDIS</sequence>
<dbReference type="GO" id="GO:0016740">
    <property type="term" value="F:transferase activity"/>
    <property type="evidence" value="ECO:0007669"/>
    <property type="project" value="TreeGrafter"/>
</dbReference>
<dbReference type="CDD" id="cd07713">
    <property type="entry name" value="DHPS-like_MBL-fold"/>
    <property type="match status" value="1"/>
</dbReference>
<accession>A0A6N0NZZ0</accession>
<dbReference type="AlphaFoldDB" id="A0A6N0NZZ0"/>
<dbReference type="Gene3D" id="3.60.15.10">
    <property type="entry name" value="Ribonuclease Z/Hydroxyacylglutathione hydrolase-like"/>
    <property type="match status" value="1"/>
</dbReference>
<keyword evidence="3" id="KW-1185">Reference proteome</keyword>
<dbReference type="PANTHER" id="PTHR13754">
    <property type="entry name" value="METALLO-BETA-LACTAMASE SUPERFAMILY PROTEIN"/>
    <property type="match status" value="1"/>
</dbReference>
<dbReference type="GeneID" id="55642220"/>
<dbReference type="RefSeq" id="WP_174631805.1">
    <property type="nucleotide sequence ID" value="NZ_CP049074.1"/>
</dbReference>
<dbReference type="InterPro" id="IPR052926">
    <property type="entry name" value="Metallo-beta-lactamase_dom"/>
</dbReference>
<gene>
    <name evidence="2" type="ORF">GWK48_09710</name>
</gene>
<dbReference type="EMBL" id="CP049074">
    <property type="protein sequence ID" value="QKR00620.1"/>
    <property type="molecule type" value="Genomic_DNA"/>
</dbReference>